<dbReference type="AlphaFoldDB" id="A0A1H5HPF7"/>
<protein>
    <submittedName>
        <fullName evidence="3">Acetyl esterase/lipase</fullName>
    </submittedName>
</protein>
<dbReference type="STRING" id="67331.SAMN04490357_7569"/>
<dbReference type="SUPFAM" id="SSF53474">
    <property type="entry name" value="alpha/beta-Hydrolases"/>
    <property type="match status" value="1"/>
</dbReference>
<name>A0A1H5HPF7_9ACTN</name>
<evidence type="ECO:0000259" key="2">
    <source>
        <dbReference type="Pfam" id="PF20434"/>
    </source>
</evidence>
<evidence type="ECO:0000256" key="1">
    <source>
        <dbReference type="ARBA" id="ARBA00022801"/>
    </source>
</evidence>
<feature type="domain" description="BD-FAE-like" evidence="2">
    <location>
        <begin position="56"/>
        <end position="262"/>
    </location>
</feature>
<dbReference type="PANTHER" id="PTHR48081:SF13">
    <property type="entry name" value="ALPHA_BETA HYDROLASE"/>
    <property type="match status" value="1"/>
</dbReference>
<reference evidence="3 4" key="1">
    <citation type="submission" date="2016-10" db="EMBL/GenBank/DDBJ databases">
        <authorList>
            <person name="de Groot N.N."/>
        </authorList>
    </citation>
    <scope>NUCLEOTIDE SEQUENCE [LARGE SCALE GENOMIC DNA]</scope>
    <source>
        <strain evidence="3 4">DSM 40306</strain>
    </source>
</reference>
<evidence type="ECO:0000313" key="4">
    <source>
        <dbReference type="Proteomes" id="UP000182375"/>
    </source>
</evidence>
<evidence type="ECO:0000313" key="3">
    <source>
        <dbReference type="EMBL" id="SEE29664.1"/>
    </source>
</evidence>
<dbReference type="InterPro" id="IPR050300">
    <property type="entry name" value="GDXG_lipolytic_enzyme"/>
</dbReference>
<dbReference type="Proteomes" id="UP000182375">
    <property type="component" value="Unassembled WGS sequence"/>
</dbReference>
<dbReference type="Pfam" id="PF20434">
    <property type="entry name" value="BD-FAE"/>
    <property type="match status" value="1"/>
</dbReference>
<dbReference type="Gene3D" id="3.40.50.1820">
    <property type="entry name" value="alpha/beta hydrolase"/>
    <property type="match status" value="1"/>
</dbReference>
<organism evidence="3 4">
    <name type="scientific">Streptomyces misionensis</name>
    <dbReference type="NCBI Taxonomy" id="67331"/>
    <lineage>
        <taxon>Bacteria</taxon>
        <taxon>Bacillati</taxon>
        <taxon>Actinomycetota</taxon>
        <taxon>Actinomycetes</taxon>
        <taxon>Kitasatosporales</taxon>
        <taxon>Streptomycetaceae</taxon>
        <taxon>Streptomyces</taxon>
    </lineage>
</organism>
<dbReference type="EMBL" id="FNTD01000004">
    <property type="protein sequence ID" value="SEE29664.1"/>
    <property type="molecule type" value="Genomic_DNA"/>
</dbReference>
<gene>
    <name evidence="3" type="ORF">SAMN04490357_7569</name>
</gene>
<dbReference type="RefSeq" id="WP_074995869.1">
    <property type="nucleotide sequence ID" value="NZ_FNTD01000004.1"/>
</dbReference>
<dbReference type="PANTHER" id="PTHR48081">
    <property type="entry name" value="AB HYDROLASE SUPERFAMILY PROTEIN C4A8.06C"/>
    <property type="match status" value="1"/>
</dbReference>
<proteinExistence type="predicted"/>
<sequence length="305" mass="32015">MPSPESPVPAFPMDLLAPPDPARLPLPPAARAVPGVRLLRGAVYGVPDGARPLEADLWLPEERSGPVPVVVFVHGGAWRTGLRDDLGPRFRHWTPGPFARLVRAGLAVVCPGYRLSGEATHPAQLDDLRMLLAWLHGRAGELGLDTGRTVLWGESAGGHLAALAAVTAPGAADTATVRGCATWYAPSDLVHLFEDAVHGDACDPATYEALLLGAAPADVPERARDASPVAHVTADSPPFLILHGTGDAIVPFAQGERLAAALRRAGVPVDFRPVCGGDHLWVGVAEAGVERCFTATLEFAARCVR</sequence>
<dbReference type="InterPro" id="IPR029058">
    <property type="entry name" value="AB_hydrolase_fold"/>
</dbReference>
<accession>A0A1H5HPF7</accession>
<dbReference type="GO" id="GO:0016787">
    <property type="term" value="F:hydrolase activity"/>
    <property type="evidence" value="ECO:0007669"/>
    <property type="project" value="UniProtKB-KW"/>
</dbReference>
<keyword evidence="1" id="KW-0378">Hydrolase</keyword>
<dbReference type="GeneID" id="95516539"/>
<dbReference type="InterPro" id="IPR049492">
    <property type="entry name" value="BD-FAE-like_dom"/>
</dbReference>